<accession>A0A3G8ZTL5</accession>
<name>A0A3G8ZTL5_9ACTN</name>
<dbReference type="EMBL" id="CP034170">
    <property type="protein sequence ID" value="AZI57141.1"/>
    <property type="molecule type" value="Genomic_DNA"/>
</dbReference>
<dbReference type="AlphaFoldDB" id="A0A3G8ZTL5"/>
<reference evidence="2 3" key="2">
    <citation type="submission" date="2018-12" db="EMBL/GenBank/DDBJ databases">
        <title>Nakamurella antarcticus sp. nov., isolated from Antarctica South Shetland Islands soil.</title>
        <authorList>
            <person name="Peng F."/>
        </authorList>
    </citation>
    <scope>NUCLEOTIDE SEQUENCE [LARGE SCALE GENOMIC DNA]</scope>
    <source>
        <strain evidence="2 3">S14-144</strain>
    </source>
</reference>
<proteinExistence type="predicted"/>
<dbReference type="Proteomes" id="UP000268084">
    <property type="component" value="Chromosome"/>
</dbReference>
<protein>
    <submittedName>
        <fullName evidence="2">LPXTG cell wall anchor domain-containing protein</fullName>
    </submittedName>
</protein>
<dbReference type="RefSeq" id="WP_124797826.1">
    <property type="nucleotide sequence ID" value="NZ_CP034170.1"/>
</dbReference>
<feature type="transmembrane region" description="Helical" evidence="1">
    <location>
        <begin position="137"/>
        <end position="156"/>
    </location>
</feature>
<dbReference type="NCBIfam" id="NF041528">
    <property type="entry name" value="strep_LAETG"/>
    <property type="match status" value="1"/>
</dbReference>
<organism evidence="2 3">
    <name type="scientific">Nakamurella antarctica</name>
    <dbReference type="NCBI Taxonomy" id="1902245"/>
    <lineage>
        <taxon>Bacteria</taxon>
        <taxon>Bacillati</taxon>
        <taxon>Actinomycetota</taxon>
        <taxon>Actinomycetes</taxon>
        <taxon>Nakamurellales</taxon>
        <taxon>Nakamurellaceae</taxon>
        <taxon>Nakamurella</taxon>
    </lineage>
</organism>
<keyword evidence="1" id="KW-0472">Membrane</keyword>
<dbReference type="KEGG" id="nak:EH165_02120"/>
<evidence type="ECO:0000256" key="1">
    <source>
        <dbReference type="SAM" id="Phobius"/>
    </source>
</evidence>
<dbReference type="OrthoDB" id="3242564at2"/>
<dbReference type="NCBIfam" id="TIGR01167">
    <property type="entry name" value="LPXTG_anchor"/>
    <property type="match status" value="1"/>
</dbReference>
<reference evidence="2 3" key="1">
    <citation type="submission" date="2018-11" db="EMBL/GenBank/DDBJ databases">
        <authorList>
            <person name="Da X."/>
        </authorList>
    </citation>
    <scope>NUCLEOTIDE SEQUENCE [LARGE SCALE GENOMIC DNA]</scope>
    <source>
        <strain evidence="2 3">S14-144</strain>
    </source>
</reference>
<gene>
    <name evidence="2" type="ORF">EH165_02120</name>
</gene>
<evidence type="ECO:0000313" key="3">
    <source>
        <dbReference type="Proteomes" id="UP000268084"/>
    </source>
</evidence>
<evidence type="ECO:0000313" key="2">
    <source>
        <dbReference type="EMBL" id="AZI57141.1"/>
    </source>
</evidence>
<keyword evidence="3" id="KW-1185">Reference proteome</keyword>
<sequence length="162" mass="16642">MSSTLYGPYLTLPATSNGPGANDKAVGTVQTTITGSGTYVTPALVLPAAGYYVWYETIPADDFHNSWKPPTFPQTSETTYVTSTNVGGEGDQSGGFVPATPVAPTTPIAPATPTAPATPIMTSTNLAFTGVSQSTPLVVGFGLILLMVGGAFLLIGRSRKRA</sequence>
<keyword evidence="1" id="KW-1133">Transmembrane helix</keyword>
<keyword evidence="1" id="KW-0812">Transmembrane</keyword>